<dbReference type="InterPro" id="IPR020616">
    <property type="entry name" value="Thiolase_N"/>
</dbReference>
<dbReference type="InterPro" id="IPR002155">
    <property type="entry name" value="Thiolase"/>
</dbReference>
<evidence type="ECO:0000256" key="2">
    <source>
        <dbReference type="ARBA" id="ARBA00022448"/>
    </source>
</evidence>
<keyword evidence="5" id="KW-0446">Lipid-binding</keyword>
<evidence type="ECO:0000313" key="9">
    <source>
        <dbReference type="EMBL" id="GAA1386396.1"/>
    </source>
</evidence>
<dbReference type="Gene3D" id="3.40.47.10">
    <property type="match status" value="1"/>
</dbReference>
<evidence type="ECO:0000259" key="8">
    <source>
        <dbReference type="Pfam" id="PF22691"/>
    </source>
</evidence>
<comment type="caution">
    <text evidence="9">The sequence shown here is derived from an EMBL/GenBank/DDBJ whole genome shotgun (WGS) entry which is preliminary data.</text>
</comment>
<dbReference type="Pfam" id="PF22691">
    <property type="entry name" value="Thiolase_C_1"/>
    <property type="match status" value="1"/>
</dbReference>
<sequence>MDDIFIVGIGMTPFRRQADRSVKDLVASVVEEALKDADTDATAVDTVAFANTMQGALEGQHAVAGQMALRGLGFGGKPVLNVENACASGSSALHVAVNQLRAGVGDVALAVGVERMSHDKAGATEWFKGAWDVYESDRNVESLLRIGSGVPTPSDVEEPDPGRKSQFMDVYAALMKHHMATYGVTERQLAAVASKDHWHSTMNPLAQYQRAFTVEEVLAAPMISWPITLPMCSPHTDGAAAAIVCTRAGLARLGRSRAVRVAASVVGTGVPRDSADLDQHVARLAALRAYEIAGVGPEAMDLAEVHDATSFGEILQVENLGLVERGDGGPASERGETTLGGRLPVNTSGGLVSKGHPIAATGLGQIHEMVTQLRGEAGARQVPGDPTWAVSQNGGGFTDIEDAVEVVTVLTRDR</sequence>
<evidence type="ECO:0000256" key="1">
    <source>
        <dbReference type="ARBA" id="ARBA00012352"/>
    </source>
</evidence>
<dbReference type="EC" id="2.3.1.176" evidence="1"/>
<dbReference type="Pfam" id="PF00108">
    <property type="entry name" value="Thiolase_N"/>
    <property type="match status" value="1"/>
</dbReference>
<dbReference type="SUPFAM" id="SSF53901">
    <property type="entry name" value="Thiolase-like"/>
    <property type="match status" value="2"/>
</dbReference>
<dbReference type="EMBL" id="BAAAJK010000006">
    <property type="protein sequence ID" value="GAA1386396.1"/>
    <property type="molecule type" value="Genomic_DNA"/>
</dbReference>
<evidence type="ECO:0000256" key="5">
    <source>
        <dbReference type="ARBA" id="ARBA00023121"/>
    </source>
</evidence>
<dbReference type="PANTHER" id="PTHR42870:SF1">
    <property type="entry name" value="NON-SPECIFIC LIPID-TRANSFER PROTEIN-LIKE 2"/>
    <property type="match status" value="1"/>
</dbReference>
<keyword evidence="2" id="KW-0813">Transport</keyword>
<dbReference type="RefSeq" id="WP_344020781.1">
    <property type="nucleotide sequence ID" value="NZ_BAAAJK010000006.1"/>
</dbReference>
<reference evidence="9 10" key="1">
    <citation type="journal article" date="2019" name="Int. J. Syst. Evol. Microbiol.">
        <title>The Global Catalogue of Microorganisms (GCM) 10K type strain sequencing project: providing services to taxonomists for standard genome sequencing and annotation.</title>
        <authorList>
            <consortium name="The Broad Institute Genomics Platform"/>
            <consortium name="The Broad Institute Genome Sequencing Center for Infectious Disease"/>
            <person name="Wu L."/>
            <person name="Ma J."/>
        </authorList>
    </citation>
    <scope>NUCLEOTIDE SEQUENCE [LARGE SCALE GENOMIC DNA]</scope>
    <source>
        <strain evidence="9 10">JCM 11896</strain>
    </source>
</reference>
<feature type="domain" description="Thiolase C-terminal" evidence="8">
    <location>
        <begin position="274"/>
        <end position="397"/>
    </location>
</feature>
<feature type="domain" description="Thiolase N-terminal" evidence="7">
    <location>
        <begin position="4"/>
        <end position="207"/>
    </location>
</feature>
<organism evidence="9 10">
    <name type="scientific">Pseudonocardia kongjuensis</name>
    <dbReference type="NCBI Taxonomy" id="102227"/>
    <lineage>
        <taxon>Bacteria</taxon>
        <taxon>Bacillati</taxon>
        <taxon>Actinomycetota</taxon>
        <taxon>Actinomycetes</taxon>
        <taxon>Pseudonocardiales</taxon>
        <taxon>Pseudonocardiaceae</taxon>
        <taxon>Pseudonocardia</taxon>
    </lineage>
</organism>
<name>A0ABN1XPV5_9PSEU</name>
<evidence type="ECO:0000256" key="4">
    <source>
        <dbReference type="ARBA" id="ARBA00023055"/>
    </source>
</evidence>
<dbReference type="PANTHER" id="PTHR42870">
    <property type="entry name" value="ACETYL-COA C-ACETYLTRANSFERASE"/>
    <property type="match status" value="1"/>
</dbReference>
<evidence type="ECO:0000313" key="10">
    <source>
        <dbReference type="Proteomes" id="UP001501414"/>
    </source>
</evidence>
<evidence type="ECO:0000256" key="3">
    <source>
        <dbReference type="ARBA" id="ARBA00022679"/>
    </source>
</evidence>
<proteinExistence type="predicted"/>
<accession>A0ABN1XPV5</accession>
<gene>
    <name evidence="9" type="ORF">GCM10009613_20290</name>
</gene>
<keyword evidence="3" id="KW-0808">Transferase</keyword>
<evidence type="ECO:0000256" key="6">
    <source>
        <dbReference type="ARBA" id="ARBA00032316"/>
    </source>
</evidence>
<dbReference type="CDD" id="cd00829">
    <property type="entry name" value="SCP-x_thiolase"/>
    <property type="match status" value="1"/>
</dbReference>
<evidence type="ECO:0000259" key="7">
    <source>
        <dbReference type="Pfam" id="PF00108"/>
    </source>
</evidence>
<protein>
    <recommendedName>
        <fullName evidence="1">propanoyl-CoA C-acyltransferase</fullName>
        <ecNumber evidence="1">2.3.1.176</ecNumber>
    </recommendedName>
    <alternativeName>
        <fullName evidence="6">Propanoyl-CoA C-acyltransferase</fullName>
    </alternativeName>
</protein>
<dbReference type="PIRSF" id="PIRSF000429">
    <property type="entry name" value="Ac-CoA_Ac_transf"/>
    <property type="match status" value="1"/>
</dbReference>
<keyword evidence="4" id="KW-0445">Lipid transport</keyword>
<keyword evidence="10" id="KW-1185">Reference proteome</keyword>
<dbReference type="InterPro" id="IPR055140">
    <property type="entry name" value="Thiolase_C_2"/>
</dbReference>
<dbReference type="Proteomes" id="UP001501414">
    <property type="component" value="Unassembled WGS sequence"/>
</dbReference>
<dbReference type="InterPro" id="IPR020613">
    <property type="entry name" value="Thiolase_CS"/>
</dbReference>
<dbReference type="PROSITE" id="PS00737">
    <property type="entry name" value="THIOLASE_2"/>
    <property type="match status" value="1"/>
</dbReference>
<dbReference type="InterPro" id="IPR016039">
    <property type="entry name" value="Thiolase-like"/>
</dbReference>